<evidence type="ECO:0000256" key="17">
    <source>
        <dbReference type="ARBA" id="ARBA00023242"/>
    </source>
</evidence>
<evidence type="ECO:0000313" key="20">
    <source>
        <dbReference type="EMBL" id="CAG5106998.1"/>
    </source>
</evidence>
<dbReference type="GO" id="GO:0031965">
    <property type="term" value="C:nuclear membrane"/>
    <property type="evidence" value="ECO:0007669"/>
    <property type="project" value="UniProtKB-SubCell"/>
</dbReference>
<feature type="compositionally biased region" description="Basic residues" evidence="18">
    <location>
        <begin position="644"/>
        <end position="654"/>
    </location>
</feature>
<evidence type="ECO:0000256" key="14">
    <source>
        <dbReference type="ARBA" id="ARBA00023010"/>
    </source>
</evidence>
<accession>A0A8J2HN85</accession>
<keyword evidence="6" id="KW-0813">Transport</keyword>
<dbReference type="Proteomes" id="UP000786811">
    <property type="component" value="Unassembled WGS sequence"/>
</dbReference>
<dbReference type="InterPro" id="IPR021967">
    <property type="entry name" value="Nup98_C"/>
</dbReference>
<reference evidence="20" key="1">
    <citation type="submission" date="2021-04" db="EMBL/GenBank/DDBJ databases">
        <authorList>
            <person name="Chebbi M.A.C M."/>
        </authorList>
    </citation>
    <scope>NUCLEOTIDE SEQUENCE</scope>
</reference>
<dbReference type="Pfam" id="PF04096">
    <property type="entry name" value="Nucleoporin2"/>
    <property type="match status" value="1"/>
</dbReference>
<dbReference type="PANTHER" id="PTHR23198">
    <property type="entry name" value="NUCLEOPORIN"/>
    <property type="match status" value="1"/>
</dbReference>
<dbReference type="SUPFAM" id="SSF82215">
    <property type="entry name" value="C-terminal autoproteolytic domain of nucleoporin nup98"/>
    <property type="match status" value="1"/>
</dbReference>
<keyword evidence="16" id="KW-0472">Membrane</keyword>
<dbReference type="PANTHER" id="PTHR23198:SF6">
    <property type="entry name" value="NUCLEAR PORE COMPLEX PROTEIN NUP98-NUP96"/>
    <property type="match status" value="1"/>
</dbReference>
<organism evidence="20 21">
    <name type="scientific">Cotesia congregata</name>
    <name type="common">Parasitoid wasp</name>
    <name type="synonym">Apanteles congregatus</name>
    <dbReference type="NCBI Taxonomy" id="51543"/>
    <lineage>
        <taxon>Eukaryota</taxon>
        <taxon>Metazoa</taxon>
        <taxon>Ecdysozoa</taxon>
        <taxon>Arthropoda</taxon>
        <taxon>Hexapoda</taxon>
        <taxon>Insecta</taxon>
        <taxon>Pterygota</taxon>
        <taxon>Neoptera</taxon>
        <taxon>Endopterygota</taxon>
        <taxon>Hymenoptera</taxon>
        <taxon>Apocrita</taxon>
        <taxon>Ichneumonoidea</taxon>
        <taxon>Braconidae</taxon>
        <taxon>Microgastrinae</taxon>
        <taxon>Cotesia</taxon>
    </lineage>
</organism>
<dbReference type="InterPro" id="IPR037665">
    <property type="entry name" value="Nucleoporin_S59-like"/>
</dbReference>
<evidence type="ECO:0000256" key="9">
    <source>
        <dbReference type="ARBA" id="ARBA00022801"/>
    </source>
</evidence>
<dbReference type="GO" id="GO:0006508">
    <property type="term" value="P:proteolysis"/>
    <property type="evidence" value="ECO:0007669"/>
    <property type="project" value="UniProtKB-KW"/>
</dbReference>
<evidence type="ECO:0000256" key="15">
    <source>
        <dbReference type="ARBA" id="ARBA00023132"/>
    </source>
</evidence>
<keyword evidence="14" id="KW-0811">Translocation</keyword>
<evidence type="ECO:0000256" key="18">
    <source>
        <dbReference type="SAM" id="MobiDB-lite"/>
    </source>
</evidence>
<dbReference type="FunFam" id="3.30.1610.10:FF:000001">
    <property type="entry name" value="Nuclear pore complex protein Nup98-Nup96"/>
    <property type="match status" value="1"/>
</dbReference>
<evidence type="ECO:0000259" key="19">
    <source>
        <dbReference type="PROSITE" id="PS51434"/>
    </source>
</evidence>
<dbReference type="Gene3D" id="1.10.10.2360">
    <property type="match status" value="1"/>
</dbReference>
<dbReference type="Pfam" id="PF12110">
    <property type="entry name" value="Nup96"/>
    <property type="match status" value="1"/>
</dbReference>
<evidence type="ECO:0000256" key="16">
    <source>
        <dbReference type="ARBA" id="ARBA00023136"/>
    </source>
</evidence>
<evidence type="ECO:0000256" key="3">
    <source>
        <dbReference type="ARBA" id="ARBA00004642"/>
    </source>
</evidence>
<evidence type="ECO:0000256" key="11">
    <source>
        <dbReference type="ARBA" id="ARBA00022816"/>
    </source>
</evidence>
<dbReference type="GO" id="GO:0044614">
    <property type="term" value="C:nuclear pore cytoplasmic filaments"/>
    <property type="evidence" value="ECO:0007669"/>
    <property type="project" value="TreeGrafter"/>
</dbReference>
<dbReference type="OrthoDB" id="3797628at2759"/>
<keyword evidence="8" id="KW-0677">Repeat</keyword>
<comment type="subcellular location">
    <subcellularLocation>
        <location evidence="2">Nucleus membrane</location>
        <topology evidence="2">Peripheral membrane protein</topology>
        <orientation evidence="2">Nucleoplasmic side</orientation>
    </subcellularLocation>
    <subcellularLocation>
        <location evidence="1">Nucleus</location>
        <location evidence="1">Nuclear pore complex</location>
    </subcellularLocation>
    <subcellularLocation>
        <location evidence="3">Nucleus</location>
        <location evidence="3">Nucleoplasm</location>
    </subcellularLocation>
</comment>
<feature type="region of interest" description="Disordered" evidence="18">
    <location>
        <begin position="644"/>
        <end position="673"/>
    </location>
</feature>
<feature type="compositionally biased region" description="Polar residues" evidence="18">
    <location>
        <begin position="788"/>
        <end position="803"/>
    </location>
</feature>
<comment type="similarity">
    <text evidence="4">Belongs to the nucleoporin GLFG family.</text>
</comment>
<dbReference type="Gene3D" id="1.25.40.690">
    <property type="match status" value="1"/>
</dbReference>
<evidence type="ECO:0000256" key="1">
    <source>
        <dbReference type="ARBA" id="ARBA00004567"/>
    </source>
</evidence>
<name>A0A8J2HN85_COTCN</name>
<evidence type="ECO:0000256" key="7">
    <source>
        <dbReference type="ARBA" id="ARBA00022670"/>
    </source>
</evidence>
<feature type="domain" description="Peptidase S59" evidence="19">
    <location>
        <begin position="820"/>
        <end position="961"/>
    </location>
</feature>
<keyword evidence="13" id="KW-0653">Protein transport</keyword>
<dbReference type="GO" id="GO:0017056">
    <property type="term" value="F:structural constituent of nuclear pore"/>
    <property type="evidence" value="ECO:0007669"/>
    <property type="project" value="InterPro"/>
</dbReference>
<dbReference type="Gene3D" id="3.30.1610.10">
    <property type="entry name" value="Peptidase S59, nucleoporin"/>
    <property type="match status" value="1"/>
</dbReference>
<dbReference type="FunFam" id="1.10.10.2360:FF:000001">
    <property type="entry name" value="Nuclear pore complex protein Nup98-Nup96"/>
    <property type="match status" value="1"/>
</dbReference>
<evidence type="ECO:0000313" key="21">
    <source>
        <dbReference type="Proteomes" id="UP000786811"/>
    </source>
</evidence>
<keyword evidence="10" id="KW-0068">Autocatalytic cleavage</keyword>
<keyword evidence="15" id="KW-0906">Nuclear pore complex</keyword>
<dbReference type="GO" id="GO:0000973">
    <property type="term" value="P:post-transcriptional tethering of RNA polymerase II gene DNA at nuclear periphery"/>
    <property type="evidence" value="ECO:0007669"/>
    <property type="project" value="TreeGrafter"/>
</dbReference>
<dbReference type="PROSITE" id="PS51434">
    <property type="entry name" value="NUP_C"/>
    <property type="match status" value="1"/>
</dbReference>
<dbReference type="GO" id="GO:0034398">
    <property type="term" value="P:telomere tethering at nuclear periphery"/>
    <property type="evidence" value="ECO:0007669"/>
    <property type="project" value="TreeGrafter"/>
</dbReference>
<evidence type="ECO:0000256" key="10">
    <source>
        <dbReference type="ARBA" id="ARBA00022813"/>
    </source>
</evidence>
<evidence type="ECO:0000256" key="4">
    <source>
        <dbReference type="ARBA" id="ARBA00008926"/>
    </source>
</evidence>
<dbReference type="GO" id="GO:0003723">
    <property type="term" value="F:RNA binding"/>
    <property type="evidence" value="ECO:0007669"/>
    <property type="project" value="TreeGrafter"/>
</dbReference>
<evidence type="ECO:0000256" key="8">
    <source>
        <dbReference type="ARBA" id="ARBA00022737"/>
    </source>
</evidence>
<dbReference type="GO" id="GO:0008236">
    <property type="term" value="F:serine-type peptidase activity"/>
    <property type="evidence" value="ECO:0007669"/>
    <property type="project" value="UniProtKB-KW"/>
</dbReference>
<feature type="compositionally biased region" description="Polar residues" evidence="18">
    <location>
        <begin position="696"/>
        <end position="714"/>
    </location>
</feature>
<comment type="caution">
    <text evidence="20">The sequence shown here is derived from an EMBL/GenBank/DDBJ whole genome shotgun (WGS) entry which is preliminary data.</text>
</comment>
<keyword evidence="12" id="KW-0720">Serine protease</keyword>
<keyword evidence="7" id="KW-0645">Protease</keyword>
<feature type="region of interest" description="Disordered" evidence="18">
    <location>
        <begin position="691"/>
        <end position="803"/>
    </location>
</feature>
<gene>
    <name evidence="20" type="ORF">HICCMSTLAB_LOCUS12534</name>
</gene>
<evidence type="ECO:0000256" key="12">
    <source>
        <dbReference type="ARBA" id="ARBA00022825"/>
    </source>
</evidence>
<dbReference type="GO" id="GO:0051028">
    <property type="term" value="P:mRNA transport"/>
    <property type="evidence" value="ECO:0007669"/>
    <property type="project" value="UniProtKB-KW"/>
</dbReference>
<feature type="region of interest" description="Disordered" evidence="18">
    <location>
        <begin position="68"/>
        <end position="87"/>
    </location>
</feature>
<evidence type="ECO:0000256" key="6">
    <source>
        <dbReference type="ARBA" id="ARBA00022448"/>
    </source>
</evidence>
<proteinExistence type="inferred from homology"/>
<protein>
    <recommendedName>
        <fullName evidence="5">Nuclear pore complex protein Nup98-Nup96</fullName>
    </recommendedName>
</protein>
<dbReference type="InterPro" id="IPR007230">
    <property type="entry name" value="Nup98_auto-Pept-S59_dom"/>
</dbReference>
<evidence type="ECO:0000256" key="2">
    <source>
        <dbReference type="ARBA" id="ARBA00004620"/>
    </source>
</evidence>
<keyword evidence="17" id="KW-0539">Nucleus</keyword>
<keyword evidence="11" id="KW-0509">mRNA transport</keyword>
<dbReference type="InterPro" id="IPR036903">
    <property type="entry name" value="Nup98_auto-Pept-S59_dom_sf"/>
</dbReference>
<keyword evidence="9" id="KW-0378">Hydrolase</keyword>
<dbReference type="GO" id="GO:0006606">
    <property type="term" value="P:protein import into nucleus"/>
    <property type="evidence" value="ECO:0007669"/>
    <property type="project" value="UniProtKB-ARBA"/>
</dbReference>
<sequence>MFGQSGNTSFGGFNSATQSSPFGQSAFGKPIATTSFGTGSTSVFGSNNTSLFSAKPAGTTTGGLFGNTTATPAFGQPATTQSSFGGFGTTGTNTNLFGAQQNANTNLFGSSNTTSAFGQANKPAGFGFASTSGTSLFGQPQQNIQQTTPFGQTNTTANTSLFGTPGGFRTGTNTGSAIVGTPIKFNPLVGSDTMVKQGVTQTISTKHHCIVVMKEYENKSLEELRLEDYTNGMKGPSQSGQTTSLFGATAQPSPFGSTNTIASTVSSGFGSMTSGFGTNTQSNTGGGLFGKPVTGFGTPATTTSAFAFNPTTSSSLFGANTQPKPFGTAAPTTLFSNTATNQPATGFGTMNNTQTPGFGGFGTAQPNQSIGLFNQKPTTFNMAPATSNTGFGSFGQTAPANTTTNLFNKPITTGFGTGSAFGATPAPAFGTNTSFGNTQNNNASLFNSSFKPAGQTNTFSFGATPTATSTLGANANLNLGGTNSLFGAPKPGGLFGNTATGTTFNSSGTFGGTGGFGTNTNTNTGLGLNLLGGGVNTNQAQQNSNSVPVHQQILALVSTPFGDSPLLKNLLPASGKSEELIKPANVTSKNLNGSQFKVSTSNNSPKVKARVVTPVQLSKKSLFDGLEEEDPILLEAFQPRPNAKRLVLRPKRRSLSPTPRPTENGKTTENNEVIENIEASSSCNNNIEAVDKENKQQSNRQSIDNRRLSSTSWLKTHMPRTTKMPEEEFDGQKSPFDSLDIPEEALDNTVNDFRPPHGGVNNSPIAKSEFNQSASRQRRNNRSANDSMTFNDSSRGLNESSMSVLQSDVEPNLANVTLKRVGYFTIPPLDQLDNYVRGETCIVPNFTVGRTGYGNVYFADSFDIYGLNLDEIVHFRHKEVIIYPDDEKKPPVGQGLNRKAQVTLDRVWPHDKTQHEPITDPERLIAMDYEGKLRRVSARHDTRFLEYRPETGSWVFKVDHFSKYGLSDSDDDDEVPKDQQVKMGLKKTADRLNKLEQKGKEQKQISANELKAKMRTFNGPATEAEKNTERNVLFRMEEDDEDSMSSNEVQLEPEGEKQTALSPTSVYARLVGTDSHKLQLMKASFFDECGDDYNDQPMFGNSDAPLKRLQNFEARENNLNNLTYSAKLRSNFTVNDMFTLPNESFSGGKENKIKKSHQTKVEKVSSINKFFPSPIIKPTTRVLKYRCEIIPLKKSICNRLKFNTIADISIQMGRKFKATWGPGLTLISLSTQEQASVVPLQNRFSHIETYISGRCKDEISPSNVIQRLQMLGGNRADRDYILEFKESIEEHLRIQLNHCVIGEENNCRWIRVGAGEAGISALHDHCGLSQEIANNLTNDHLSSYAADVWQLCVALWGNLPALQSDSDKESHSHVMIRREAFSDWLKTVVEEIVQRELSEIDSEDKIMFSLLSANKLEEACELARKIGDYTLAIFISQLGGFSCVKELAKQAIGLWQLTDVVTNMSMSRLKIYMLAAGEELINLTSNDDIVNVCENLDWKRALAVHLWYLSEPTTSITDVLELYEASFNGDPADIYAAAPLPDYKEEDFEPEVLGDKKTYDLCYHLLKLYCLGNHSLEQLLNPLTHTADPFDYRLSWLLQQVVVGLGYSHLSEHVSSMTHTNFAAQLEAHDLWHWSIFVNLHLNNTTIRRTAVTDLLARHVQIDEDPDYAQREKFLLEELGIPSRWINEAKAIKGCAFKRYGEAAWYLLQAEQWNRAHEVIIEHLAADAIINENYDYLRSLLSPFVPPECNGLVNGWSYQGQLLWDYMEIAVEIESFLKNPDYSNLGYKLELLQPQISSLCAKINQFPCPSAKHRLCQAEIAKRTFNLAKSILLLQPNEEKSTSEILVRLVTMLPLPEDYAQQELRPIINMCANEIIGH</sequence>
<evidence type="ECO:0000256" key="5">
    <source>
        <dbReference type="ARBA" id="ARBA00013472"/>
    </source>
</evidence>
<feature type="region of interest" description="Disordered" evidence="18">
    <location>
        <begin position="1038"/>
        <end position="1061"/>
    </location>
</feature>
<dbReference type="EMBL" id="CAJNRD030001124">
    <property type="protein sequence ID" value="CAG5106998.1"/>
    <property type="molecule type" value="Genomic_DNA"/>
</dbReference>
<dbReference type="GO" id="GO:0005654">
    <property type="term" value="C:nucleoplasm"/>
    <property type="evidence" value="ECO:0007669"/>
    <property type="project" value="UniProtKB-SubCell"/>
</dbReference>
<evidence type="ECO:0000256" key="13">
    <source>
        <dbReference type="ARBA" id="ARBA00022927"/>
    </source>
</evidence>
<dbReference type="GO" id="GO:0006405">
    <property type="term" value="P:RNA export from nucleus"/>
    <property type="evidence" value="ECO:0007669"/>
    <property type="project" value="TreeGrafter"/>
</dbReference>
<dbReference type="Pfam" id="PF21240">
    <property type="entry name" value="Nup98_GLEBS"/>
    <property type="match status" value="1"/>
</dbReference>
<dbReference type="GO" id="GO:0008139">
    <property type="term" value="F:nuclear localization sequence binding"/>
    <property type="evidence" value="ECO:0007669"/>
    <property type="project" value="TreeGrafter"/>
</dbReference>
<keyword evidence="21" id="KW-1185">Reference proteome</keyword>